<name>A0A9N8P5P6_9PEZI</name>
<evidence type="ECO:0000313" key="5">
    <source>
        <dbReference type="Proteomes" id="UP000716446"/>
    </source>
</evidence>
<comment type="similarity">
    <text evidence="1">Belongs to the thiolase-like superfamily. Chalcone/stilbene synthases family.</text>
</comment>
<keyword evidence="5" id="KW-1185">Reference proteome</keyword>
<dbReference type="PANTHER" id="PTHR11877:SF46">
    <property type="entry name" value="TYPE III POLYKETIDE SYNTHASE A"/>
    <property type="match status" value="1"/>
</dbReference>
<proteinExistence type="inferred from homology"/>
<gene>
    <name evidence="4" type="ORF">AWRI4619_LOCUS1372</name>
</gene>
<evidence type="ECO:0000256" key="2">
    <source>
        <dbReference type="ARBA" id="ARBA00022679"/>
    </source>
</evidence>
<dbReference type="InterPro" id="IPR012328">
    <property type="entry name" value="Chalcone/stilbene_synt_C"/>
</dbReference>
<dbReference type="InterPro" id="IPR011141">
    <property type="entry name" value="Polyketide_synthase_type-III"/>
</dbReference>
<dbReference type="GO" id="GO:0016747">
    <property type="term" value="F:acyltransferase activity, transferring groups other than amino-acyl groups"/>
    <property type="evidence" value="ECO:0007669"/>
    <property type="project" value="InterPro"/>
</dbReference>
<dbReference type="PANTHER" id="PTHR11877">
    <property type="entry name" value="HYDROXYMETHYLGLUTARYL-COA SYNTHASE"/>
    <property type="match status" value="1"/>
</dbReference>
<dbReference type="AlphaFoldDB" id="A0A9N8P5P6"/>
<dbReference type="GO" id="GO:0030639">
    <property type="term" value="P:polyketide biosynthetic process"/>
    <property type="evidence" value="ECO:0007669"/>
    <property type="project" value="TreeGrafter"/>
</dbReference>
<dbReference type="InterPro" id="IPR016039">
    <property type="entry name" value="Thiolase-like"/>
</dbReference>
<dbReference type="Gene3D" id="3.40.47.10">
    <property type="match status" value="3"/>
</dbReference>
<dbReference type="SUPFAM" id="SSF53901">
    <property type="entry name" value="Thiolase-like"/>
    <property type="match status" value="2"/>
</dbReference>
<dbReference type="Proteomes" id="UP000716446">
    <property type="component" value="Unassembled WGS sequence"/>
</dbReference>
<feature type="domain" description="Chalcone/stilbene synthase C-terminal" evidence="3">
    <location>
        <begin position="193"/>
        <end position="293"/>
    </location>
</feature>
<dbReference type="EMBL" id="CAIJEN010000001">
    <property type="protein sequence ID" value="CAD0082805.1"/>
    <property type="molecule type" value="Genomic_DNA"/>
</dbReference>
<protein>
    <recommendedName>
        <fullName evidence="3">Chalcone/stilbene synthase C-terminal domain-containing protein</fullName>
    </recommendedName>
</protein>
<sequence length="303" mass="33047">MIYCNTGLSDRVSLGLWITGLGTQYPPHILDSESLDAFAKRFYDVRSSGIKRLLRINRTTGIETRSAIRDYKTGYGTENMPPSIADMDVLFRTAGIDLTGNPGFDFLVDEKLSLSTSVDRTLLHGVGCAGGLAIMRTAAQLACAATMRDPSQISIASTLFSDAAAAFVLCNDLGLRDGIKPVFELLDWDSAVISGTTSDLEFRAEADGYRTVLNRTVPKYTVAAVAPMFRSLLTSIRVITNCDNLDIEDFDWALHPGGQAIIDGVQKAMRLIDEQLRATREIYKTRGNSSSPTSQLRSGLDCL</sequence>
<evidence type="ECO:0000313" key="4">
    <source>
        <dbReference type="EMBL" id="CAD0082805.1"/>
    </source>
</evidence>
<evidence type="ECO:0000256" key="1">
    <source>
        <dbReference type="ARBA" id="ARBA00005531"/>
    </source>
</evidence>
<organism evidence="4 5">
    <name type="scientific">Aureobasidium vineae</name>
    <dbReference type="NCBI Taxonomy" id="2773715"/>
    <lineage>
        <taxon>Eukaryota</taxon>
        <taxon>Fungi</taxon>
        <taxon>Dikarya</taxon>
        <taxon>Ascomycota</taxon>
        <taxon>Pezizomycotina</taxon>
        <taxon>Dothideomycetes</taxon>
        <taxon>Dothideomycetidae</taxon>
        <taxon>Dothideales</taxon>
        <taxon>Saccotheciaceae</taxon>
        <taxon>Aureobasidium</taxon>
    </lineage>
</organism>
<comment type="caution">
    <text evidence="4">The sequence shown here is derived from an EMBL/GenBank/DDBJ whole genome shotgun (WGS) entry which is preliminary data.</text>
</comment>
<dbReference type="Pfam" id="PF02797">
    <property type="entry name" value="Chal_sti_synt_C"/>
    <property type="match status" value="1"/>
</dbReference>
<accession>A0A9N8P5P6</accession>
<evidence type="ECO:0000259" key="3">
    <source>
        <dbReference type="Pfam" id="PF02797"/>
    </source>
</evidence>
<reference evidence="4" key="1">
    <citation type="submission" date="2020-06" db="EMBL/GenBank/DDBJ databases">
        <authorList>
            <person name="Onetto C."/>
        </authorList>
    </citation>
    <scope>NUCLEOTIDE SEQUENCE</scope>
</reference>
<keyword evidence="2" id="KW-0808">Transferase</keyword>